<evidence type="ECO:0000313" key="3">
    <source>
        <dbReference type="Proteomes" id="UP000828251"/>
    </source>
</evidence>
<organism evidence="2 3">
    <name type="scientific">Gossypium stocksii</name>
    <dbReference type="NCBI Taxonomy" id="47602"/>
    <lineage>
        <taxon>Eukaryota</taxon>
        <taxon>Viridiplantae</taxon>
        <taxon>Streptophyta</taxon>
        <taxon>Embryophyta</taxon>
        <taxon>Tracheophyta</taxon>
        <taxon>Spermatophyta</taxon>
        <taxon>Magnoliopsida</taxon>
        <taxon>eudicotyledons</taxon>
        <taxon>Gunneridae</taxon>
        <taxon>Pentapetalae</taxon>
        <taxon>rosids</taxon>
        <taxon>malvids</taxon>
        <taxon>Malvales</taxon>
        <taxon>Malvaceae</taxon>
        <taxon>Malvoideae</taxon>
        <taxon>Gossypium</taxon>
    </lineage>
</organism>
<dbReference type="AlphaFoldDB" id="A0A9D3U8P3"/>
<evidence type="ECO:0000256" key="1">
    <source>
        <dbReference type="SAM" id="Coils"/>
    </source>
</evidence>
<comment type="caution">
    <text evidence="2">The sequence shown here is derived from an EMBL/GenBank/DDBJ whole genome shotgun (WGS) entry which is preliminary data.</text>
</comment>
<protein>
    <submittedName>
        <fullName evidence="2">Uncharacterized protein</fullName>
    </submittedName>
</protein>
<keyword evidence="1" id="KW-0175">Coiled coil</keyword>
<accession>A0A9D3U8P3</accession>
<name>A0A9D3U8P3_9ROSI</name>
<dbReference type="EMBL" id="JAIQCV010000013">
    <property type="protein sequence ID" value="KAH1032081.1"/>
    <property type="molecule type" value="Genomic_DNA"/>
</dbReference>
<reference evidence="2 3" key="1">
    <citation type="journal article" date="2021" name="Plant Biotechnol. J.">
        <title>Multi-omics assisted identification of the key and species-specific regulatory components of drought-tolerant mechanisms in Gossypium stocksii.</title>
        <authorList>
            <person name="Yu D."/>
            <person name="Ke L."/>
            <person name="Zhang D."/>
            <person name="Wu Y."/>
            <person name="Sun Y."/>
            <person name="Mei J."/>
            <person name="Sun J."/>
            <person name="Sun Y."/>
        </authorList>
    </citation>
    <scope>NUCLEOTIDE SEQUENCE [LARGE SCALE GENOMIC DNA]</scope>
    <source>
        <strain evidence="3">cv. E1</strain>
        <tissue evidence="2">Leaf</tissue>
    </source>
</reference>
<evidence type="ECO:0000313" key="2">
    <source>
        <dbReference type="EMBL" id="KAH1032081.1"/>
    </source>
</evidence>
<proteinExistence type="predicted"/>
<gene>
    <name evidence="2" type="ORF">J1N35_044255</name>
</gene>
<keyword evidence="3" id="KW-1185">Reference proteome</keyword>
<dbReference type="Proteomes" id="UP000828251">
    <property type="component" value="Unassembled WGS sequence"/>
</dbReference>
<sequence length="227" mass="25402">MPKLPVHEPCVSGGSGKQRLPFFVQVCPFDKGDIAILEEDIVISQAMLNLGVFFESVATIVIVSPTAPSPHVSPPPPIPLTKDTFGIIVQHGPLEGLLKFRSTGGETQTLFPWREHLSMQKFPYYPTKVVLAEVGIVSMGLSKGISEEEAHELHKQLDEENRKLVDQNMRLKDHLTLSKKEIKKLHEEIKGMKADKIVLEETMKSMSEQHKLVVANLDKNHEEALKK</sequence>
<feature type="coiled-coil region" evidence="1">
    <location>
        <begin position="147"/>
        <end position="202"/>
    </location>
</feature>